<gene>
    <name evidence="1" type="ORF">Sjap_008874</name>
</gene>
<dbReference type="InterPro" id="IPR011009">
    <property type="entry name" value="Kinase-like_dom_sf"/>
</dbReference>
<evidence type="ECO:0000313" key="2">
    <source>
        <dbReference type="Proteomes" id="UP001417504"/>
    </source>
</evidence>
<dbReference type="SUPFAM" id="SSF56112">
    <property type="entry name" value="Protein kinase-like (PK-like)"/>
    <property type="match status" value="1"/>
</dbReference>
<dbReference type="AlphaFoldDB" id="A0AAP0PF29"/>
<protein>
    <recommendedName>
        <fullName evidence="3">Serine-threonine/tyrosine-protein kinase catalytic domain-containing protein</fullName>
    </recommendedName>
</protein>
<reference evidence="1 2" key="1">
    <citation type="submission" date="2024-01" db="EMBL/GenBank/DDBJ databases">
        <title>Genome assemblies of Stephania.</title>
        <authorList>
            <person name="Yang L."/>
        </authorList>
    </citation>
    <scope>NUCLEOTIDE SEQUENCE [LARGE SCALE GENOMIC DNA]</scope>
    <source>
        <strain evidence="1">QJT</strain>
        <tissue evidence="1">Leaf</tissue>
    </source>
</reference>
<evidence type="ECO:0000313" key="1">
    <source>
        <dbReference type="EMBL" id="KAK9138280.1"/>
    </source>
</evidence>
<dbReference type="Gene3D" id="3.30.200.20">
    <property type="entry name" value="Phosphorylase Kinase, domain 1"/>
    <property type="match status" value="1"/>
</dbReference>
<organism evidence="1 2">
    <name type="scientific">Stephania japonica</name>
    <dbReference type="NCBI Taxonomy" id="461633"/>
    <lineage>
        <taxon>Eukaryota</taxon>
        <taxon>Viridiplantae</taxon>
        <taxon>Streptophyta</taxon>
        <taxon>Embryophyta</taxon>
        <taxon>Tracheophyta</taxon>
        <taxon>Spermatophyta</taxon>
        <taxon>Magnoliopsida</taxon>
        <taxon>Ranunculales</taxon>
        <taxon>Menispermaceae</taxon>
        <taxon>Menispermoideae</taxon>
        <taxon>Cissampelideae</taxon>
        <taxon>Stephania</taxon>
    </lineage>
</organism>
<sequence length="124" mass="14234">MKNEEVEWRFKLSKTMNMTSEIKPVIRLDLGDSVDWATSENASKGIATSHPKPSGGEYGKYFSLLALNDSRIGMGILRWKGGFFVKRLVLNTRRWIARFFNEVDLINRVRHKNLVRLLGCGTMD</sequence>
<accession>A0AAP0PF29</accession>
<keyword evidence="2" id="KW-1185">Reference proteome</keyword>
<proteinExistence type="predicted"/>
<dbReference type="EMBL" id="JBBNAE010000003">
    <property type="protein sequence ID" value="KAK9138280.1"/>
    <property type="molecule type" value="Genomic_DNA"/>
</dbReference>
<evidence type="ECO:0008006" key="3">
    <source>
        <dbReference type="Google" id="ProtNLM"/>
    </source>
</evidence>
<comment type="caution">
    <text evidence="1">The sequence shown here is derived from an EMBL/GenBank/DDBJ whole genome shotgun (WGS) entry which is preliminary data.</text>
</comment>
<name>A0AAP0PF29_9MAGN</name>
<dbReference type="Proteomes" id="UP001417504">
    <property type="component" value="Unassembled WGS sequence"/>
</dbReference>